<dbReference type="RefSeq" id="XP_025415017.1">
    <property type="nucleotide sequence ID" value="XM_025559232.1"/>
</dbReference>
<dbReference type="GeneID" id="112686798"/>
<dbReference type="OrthoDB" id="6629659at2759"/>
<dbReference type="AlphaFoldDB" id="A0A8B8FW02"/>
<name>A0A8B8FW02_9HEMI</name>
<accession>A0A8B8FW02</accession>
<reference evidence="3" key="1">
    <citation type="submission" date="2025-08" db="UniProtKB">
        <authorList>
            <consortium name="RefSeq"/>
        </authorList>
    </citation>
    <scope>IDENTIFICATION</scope>
    <source>
        <tissue evidence="3">Whole body</tissue>
    </source>
</reference>
<feature type="chain" id="PRO_5034371981" evidence="1">
    <location>
        <begin position="25"/>
        <end position="188"/>
    </location>
</feature>
<proteinExistence type="predicted"/>
<evidence type="ECO:0000313" key="3">
    <source>
        <dbReference type="RefSeq" id="XP_025415017.1"/>
    </source>
</evidence>
<organism evidence="2 3">
    <name type="scientific">Sipha flava</name>
    <name type="common">yellow sugarcane aphid</name>
    <dbReference type="NCBI Taxonomy" id="143950"/>
    <lineage>
        <taxon>Eukaryota</taxon>
        <taxon>Metazoa</taxon>
        <taxon>Ecdysozoa</taxon>
        <taxon>Arthropoda</taxon>
        <taxon>Hexapoda</taxon>
        <taxon>Insecta</taxon>
        <taxon>Pterygota</taxon>
        <taxon>Neoptera</taxon>
        <taxon>Paraneoptera</taxon>
        <taxon>Hemiptera</taxon>
        <taxon>Sternorrhyncha</taxon>
        <taxon>Aphidomorpha</taxon>
        <taxon>Aphidoidea</taxon>
        <taxon>Aphididae</taxon>
        <taxon>Sipha</taxon>
    </lineage>
</organism>
<keyword evidence="2" id="KW-1185">Reference proteome</keyword>
<gene>
    <name evidence="3" type="primary">LOC112686798</name>
</gene>
<protein>
    <submittedName>
        <fullName evidence="3">Uncharacterized protein LOC112686798</fullName>
    </submittedName>
</protein>
<keyword evidence="1" id="KW-0732">Signal</keyword>
<evidence type="ECO:0000256" key="1">
    <source>
        <dbReference type="SAM" id="SignalP"/>
    </source>
</evidence>
<dbReference type="Proteomes" id="UP000694846">
    <property type="component" value="Unplaced"/>
</dbReference>
<evidence type="ECO:0000313" key="2">
    <source>
        <dbReference type="Proteomes" id="UP000694846"/>
    </source>
</evidence>
<sequence>MRSVSLTVTIAWAVCAHLVCYANGVEFEQQRQLQADHGYDYYSEGPLSSAAIEQLSRTHHGKLKMKKLKKRLLLQCLLGHGQRRRRDTEAASGRFLLPVVLQSTNVNVGPTGSGGHFGDPQQHGSYGGGCMEMLNDHGPLGVLGSLGSFGSSTADATGEGSRNGLYTDWNRYGRQFHRNFVRPLYRLF</sequence>
<feature type="signal peptide" evidence="1">
    <location>
        <begin position="1"/>
        <end position="24"/>
    </location>
</feature>